<sequence length="222" mass="24263">MDAWLGFPAASDIIPPYAFIRADESAQRLDGAREDLIAEFERLRWRLDAGGYARYVAALDAWKAGLGQRDRSRVPGDWSPSYLLSHPNSRPPVARVVAIGACDVPDTVGVWSSAGHEQITWQSDFRLSDLYEQVPAVRDGTTGFVSVVTPDGQVNRYGTQAWNYADGVLSPGAQVVGSFPLSGQVFGWMQDAMADYLAHTPSGIDCREQDLSGERVSARAKE</sequence>
<keyword evidence="2" id="KW-1185">Reference proteome</keyword>
<dbReference type="Gene3D" id="3.10.560.10">
    <property type="entry name" value="Outer membrane lipoprotein wza domain like"/>
    <property type="match status" value="1"/>
</dbReference>
<gene>
    <name evidence="1" type="ORF">SAJA_07525</name>
</gene>
<proteinExistence type="predicted"/>
<protein>
    <submittedName>
        <fullName evidence="1">Uncharacterized protein</fullName>
    </submittedName>
</protein>
<dbReference type="Proteomes" id="UP000285310">
    <property type="component" value="Unassembled WGS sequence"/>
</dbReference>
<dbReference type="InParanoid" id="A0A423PSP2"/>
<reference evidence="1 2" key="1">
    <citation type="submission" date="2013-10" db="EMBL/GenBank/DDBJ databases">
        <title>Salinisphaera japonica YTM-1 Genome Sequencing.</title>
        <authorList>
            <person name="Lai Q."/>
            <person name="Li C."/>
            <person name="Shao Z."/>
        </authorList>
    </citation>
    <scope>NUCLEOTIDE SEQUENCE [LARGE SCALE GENOMIC DNA]</scope>
    <source>
        <strain evidence="1 2">YTM-1</strain>
    </source>
</reference>
<dbReference type="AlphaFoldDB" id="A0A423PSP2"/>
<comment type="caution">
    <text evidence="1">The sequence shown here is derived from an EMBL/GenBank/DDBJ whole genome shotgun (WGS) entry which is preliminary data.</text>
</comment>
<accession>A0A423PSP2</accession>
<dbReference type="EMBL" id="AYKG01000020">
    <property type="protein sequence ID" value="ROO28626.1"/>
    <property type="molecule type" value="Genomic_DNA"/>
</dbReference>
<evidence type="ECO:0000313" key="1">
    <source>
        <dbReference type="EMBL" id="ROO28626.1"/>
    </source>
</evidence>
<evidence type="ECO:0000313" key="2">
    <source>
        <dbReference type="Proteomes" id="UP000285310"/>
    </source>
</evidence>
<name>A0A423PSP2_9GAMM</name>
<organism evidence="1 2">
    <name type="scientific">Salinisphaera japonica YTM-1</name>
    <dbReference type="NCBI Taxonomy" id="1209778"/>
    <lineage>
        <taxon>Bacteria</taxon>
        <taxon>Pseudomonadati</taxon>
        <taxon>Pseudomonadota</taxon>
        <taxon>Gammaproteobacteria</taxon>
        <taxon>Salinisphaerales</taxon>
        <taxon>Salinisphaeraceae</taxon>
        <taxon>Salinisphaera</taxon>
    </lineage>
</organism>